<name>A0ABV0ZQQ4_9TELE</name>
<protein>
    <submittedName>
        <fullName evidence="1">Uncharacterized protein</fullName>
    </submittedName>
</protein>
<comment type="caution">
    <text evidence="1">The sequence shown here is derived from an EMBL/GenBank/DDBJ whole genome shotgun (WGS) entry which is preliminary data.</text>
</comment>
<dbReference type="Proteomes" id="UP001469553">
    <property type="component" value="Unassembled WGS sequence"/>
</dbReference>
<organism evidence="1 2">
    <name type="scientific">Ameca splendens</name>
    <dbReference type="NCBI Taxonomy" id="208324"/>
    <lineage>
        <taxon>Eukaryota</taxon>
        <taxon>Metazoa</taxon>
        <taxon>Chordata</taxon>
        <taxon>Craniata</taxon>
        <taxon>Vertebrata</taxon>
        <taxon>Euteleostomi</taxon>
        <taxon>Actinopterygii</taxon>
        <taxon>Neopterygii</taxon>
        <taxon>Teleostei</taxon>
        <taxon>Neoteleostei</taxon>
        <taxon>Acanthomorphata</taxon>
        <taxon>Ovalentaria</taxon>
        <taxon>Atherinomorphae</taxon>
        <taxon>Cyprinodontiformes</taxon>
        <taxon>Goodeidae</taxon>
        <taxon>Ameca</taxon>
    </lineage>
</organism>
<gene>
    <name evidence="1" type="ORF">AMECASPLE_027693</name>
</gene>
<dbReference type="EMBL" id="JAHRIP010068791">
    <property type="protein sequence ID" value="MEQ2308381.1"/>
    <property type="molecule type" value="Genomic_DNA"/>
</dbReference>
<evidence type="ECO:0000313" key="2">
    <source>
        <dbReference type="Proteomes" id="UP001469553"/>
    </source>
</evidence>
<keyword evidence="2" id="KW-1185">Reference proteome</keyword>
<evidence type="ECO:0000313" key="1">
    <source>
        <dbReference type="EMBL" id="MEQ2308381.1"/>
    </source>
</evidence>
<proteinExistence type="predicted"/>
<accession>A0ABV0ZQQ4</accession>
<reference evidence="1 2" key="1">
    <citation type="submission" date="2021-06" db="EMBL/GenBank/DDBJ databases">
        <authorList>
            <person name="Palmer J.M."/>
        </authorList>
    </citation>
    <scope>NUCLEOTIDE SEQUENCE [LARGE SCALE GENOMIC DNA]</scope>
    <source>
        <strain evidence="1 2">AS_MEX2019</strain>
        <tissue evidence="1">Muscle</tissue>
    </source>
</reference>
<sequence length="55" mass="6297">MGKRWGTTWTAFKKEDSSFDEEKPAIIMRFVNCKHKSALLKPGTGKNTELLDIKL</sequence>